<dbReference type="PANTHER" id="PTHR43201">
    <property type="entry name" value="ACYL-COA SYNTHETASE"/>
    <property type="match status" value="1"/>
</dbReference>
<proteinExistence type="inferred from homology"/>
<protein>
    <submittedName>
        <fullName evidence="5">Class I adenylate-forming enzyme family protein</fullName>
    </submittedName>
</protein>
<evidence type="ECO:0000313" key="5">
    <source>
        <dbReference type="EMBL" id="MFC5430868.1"/>
    </source>
</evidence>
<keyword evidence="6" id="KW-1185">Reference proteome</keyword>
<dbReference type="SUPFAM" id="SSF56801">
    <property type="entry name" value="Acetyl-CoA synthetase-like"/>
    <property type="match status" value="1"/>
</dbReference>
<dbReference type="Gene3D" id="3.40.50.12780">
    <property type="entry name" value="N-terminal domain of ligase-like"/>
    <property type="match status" value="1"/>
</dbReference>
<evidence type="ECO:0000259" key="4">
    <source>
        <dbReference type="Pfam" id="PF13193"/>
    </source>
</evidence>
<dbReference type="PANTHER" id="PTHR43201:SF5">
    <property type="entry name" value="MEDIUM-CHAIN ACYL-COA LIGASE ACSF2, MITOCHONDRIAL"/>
    <property type="match status" value="1"/>
</dbReference>
<accession>A0ABW0JCN1</accession>
<dbReference type="Pfam" id="PF00501">
    <property type="entry name" value="AMP-binding"/>
    <property type="match status" value="1"/>
</dbReference>
<dbReference type="Proteomes" id="UP001596103">
    <property type="component" value="Unassembled WGS sequence"/>
</dbReference>
<sequence>MNPNLAHTLVLAAEASPDRVAVFHGAGTFATFAELADRAARGAHGLREQLGLSAGDRVALVMKNCPQYVELLYAIWHAGLCAVPVNAKLHASEVRHIVADSGARVCFVNSAQNFPDTVTIVAGSTEYRSLFATPGMPLATVDSNTMAWLFYTSGTTGKPKGVMLSHGNLAAMSRAYSSAVARITPGGCLIHVAPMSHGSGLYVIPYLANGASRVIPLSGGFDAAELAGLIAAHRHPGFFAAPTILNRLVEHVRRTGADLSNLAVVVCGGAPLYLEDEIAALDCLGARIAQIYGQGESPMTITAQAPAEIAAAHADGDLKALSSVGRPLPDVEVRIADAEDRPVPSGEIGEVLVRGPAVMQGYWNNAPASAATLRNGWLHTGDVGCLDEHGRLVLKDRSKDVIISGGSNVYPREVEDVLLAHPAVSEVSVLGRSHPEWGEEVVAIVVPIAGAQLSAPELDQWCLDRIARFKRPRAYLFVEALPKNSTGKVVKTALRDLLARSGPEDNANARTWRWSLAGQ</sequence>
<evidence type="ECO:0000313" key="6">
    <source>
        <dbReference type="Proteomes" id="UP001596103"/>
    </source>
</evidence>
<dbReference type="InterPro" id="IPR025110">
    <property type="entry name" value="AMP-bd_C"/>
</dbReference>
<dbReference type="InterPro" id="IPR045851">
    <property type="entry name" value="AMP-bd_C_sf"/>
</dbReference>
<feature type="domain" description="AMP-binding enzyme C-terminal" evidence="4">
    <location>
        <begin position="413"/>
        <end position="488"/>
    </location>
</feature>
<gene>
    <name evidence="5" type="ORF">ACFPTO_19000</name>
</gene>
<organism evidence="5 6">
    <name type="scientific">Paraburkholderia denitrificans</name>
    <dbReference type="NCBI Taxonomy" id="694025"/>
    <lineage>
        <taxon>Bacteria</taxon>
        <taxon>Pseudomonadati</taxon>
        <taxon>Pseudomonadota</taxon>
        <taxon>Betaproteobacteria</taxon>
        <taxon>Burkholderiales</taxon>
        <taxon>Burkholderiaceae</taxon>
        <taxon>Paraburkholderia</taxon>
    </lineage>
</organism>
<dbReference type="InterPro" id="IPR020845">
    <property type="entry name" value="AMP-binding_CS"/>
</dbReference>
<dbReference type="InterPro" id="IPR042099">
    <property type="entry name" value="ANL_N_sf"/>
</dbReference>
<dbReference type="Pfam" id="PF13193">
    <property type="entry name" value="AMP-binding_C"/>
    <property type="match status" value="1"/>
</dbReference>
<dbReference type="Gene3D" id="3.30.300.30">
    <property type="match status" value="1"/>
</dbReference>
<evidence type="ECO:0000256" key="2">
    <source>
        <dbReference type="ARBA" id="ARBA00022598"/>
    </source>
</evidence>
<evidence type="ECO:0000256" key="1">
    <source>
        <dbReference type="ARBA" id="ARBA00006432"/>
    </source>
</evidence>
<evidence type="ECO:0000259" key="3">
    <source>
        <dbReference type="Pfam" id="PF00501"/>
    </source>
</evidence>
<comment type="caution">
    <text evidence="5">The sequence shown here is derived from an EMBL/GenBank/DDBJ whole genome shotgun (WGS) entry which is preliminary data.</text>
</comment>
<comment type="similarity">
    <text evidence="1">Belongs to the ATP-dependent AMP-binding enzyme family.</text>
</comment>
<dbReference type="InterPro" id="IPR000873">
    <property type="entry name" value="AMP-dep_synth/lig_dom"/>
</dbReference>
<dbReference type="RefSeq" id="WP_377713678.1">
    <property type="nucleotide sequence ID" value="NZ_JBHSMP010000025.1"/>
</dbReference>
<keyword evidence="2" id="KW-0436">Ligase</keyword>
<name>A0ABW0JCN1_9BURK</name>
<reference evidence="6" key="1">
    <citation type="journal article" date="2019" name="Int. J. Syst. Evol. Microbiol.">
        <title>The Global Catalogue of Microorganisms (GCM) 10K type strain sequencing project: providing services to taxonomists for standard genome sequencing and annotation.</title>
        <authorList>
            <consortium name="The Broad Institute Genomics Platform"/>
            <consortium name="The Broad Institute Genome Sequencing Center for Infectious Disease"/>
            <person name="Wu L."/>
            <person name="Ma J."/>
        </authorList>
    </citation>
    <scope>NUCLEOTIDE SEQUENCE [LARGE SCALE GENOMIC DNA]</scope>
    <source>
        <strain evidence="6">CCUG 56042</strain>
    </source>
</reference>
<dbReference type="EMBL" id="JBHSMP010000025">
    <property type="protein sequence ID" value="MFC5430868.1"/>
    <property type="molecule type" value="Genomic_DNA"/>
</dbReference>
<feature type="domain" description="AMP-dependent synthetase/ligase" evidence="3">
    <location>
        <begin position="12"/>
        <end position="363"/>
    </location>
</feature>
<dbReference type="PROSITE" id="PS00455">
    <property type="entry name" value="AMP_BINDING"/>
    <property type="match status" value="1"/>
</dbReference>